<feature type="transmembrane region" description="Helical" evidence="10">
    <location>
        <begin position="301"/>
        <end position="324"/>
    </location>
</feature>
<accession>A0A0Q2LU33</accession>
<comment type="subcellular location">
    <subcellularLocation>
        <location evidence="1">Cell membrane</location>
        <topology evidence="1">Multi-pass membrane protein</topology>
    </subcellularLocation>
</comment>
<keyword evidence="8 10" id="KW-1133">Transmembrane helix</keyword>
<dbReference type="OrthoDB" id="3284414at2"/>
<dbReference type="AlphaFoldDB" id="A0A0Q2LU33"/>
<dbReference type="PANTHER" id="PTHR43302">
    <property type="entry name" value="TRANSPORTER ARSB-RELATED"/>
    <property type="match status" value="1"/>
</dbReference>
<dbReference type="GO" id="GO:0005886">
    <property type="term" value="C:plasma membrane"/>
    <property type="evidence" value="ECO:0007669"/>
    <property type="project" value="UniProtKB-SubCell"/>
</dbReference>
<feature type="domain" description="Citrate transporter-like" evidence="11">
    <location>
        <begin position="25"/>
        <end position="345"/>
    </location>
</feature>
<dbReference type="Pfam" id="PF03600">
    <property type="entry name" value="CitMHS"/>
    <property type="match status" value="1"/>
</dbReference>
<keyword evidence="6 10" id="KW-0812">Transmembrane</keyword>
<proteinExistence type="inferred from homology"/>
<evidence type="ECO:0000259" key="11">
    <source>
        <dbReference type="Pfam" id="PF03600"/>
    </source>
</evidence>
<dbReference type="Proteomes" id="UP000051677">
    <property type="component" value="Unassembled WGS sequence"/>
</dbReference>
<evidence type="ECO:0000313" key="13">
    <source>
        <dbReference type="Proteomes" id="UP000051677"/>
    </source>
</evidence>
<dbReference type="InterPro" id="IPR004680">
    <property type="entry name" value="Cit_transptr-like_dom"/>
</dbReference>
<feature type="transmembrane region" description="Helical" evidence="10">
    <location>
        <begin position="268"/>
        <end position="289"/>
    </location>
</feature>
<feature type="transmembrane region" description="Helical" evidence="10">
    <location>
        <begin position="217"/>
        <end position="233"/>
    </location>
</feature>
<evidence type="ECO:0000256" key="4">
    <source>
        <dbReference type="ARBA" id="ARBA00022448"/>
    </source>
</evidence>
<dbReference type="GO" id="GO:0015105">
    <property type="term" value="F:arsenite transmembrane transporter activity"/>
    <property type="evidence" value="ECO:0007669"/>
    <property type="project" value="InterPro"/>
</dbReference>
<feature type="transmembrane region" description="Helical" evidence="10">
    <location>
        <begin position="55"/>
        <end position="71"/>
    </location>
</feature>
<sequence>MLLVLSLVLLAVVLGFAVARPRGWPEAAAAVPAAAVLIAVGAISPHQAGAQVSGLARVVAFLGAVLVLAKLCDDEGLFEAAGAAMARASSGSQGLLRQVFVISATITAVLSLDATVVLLTPVVLATVRQLRTPVPPYAYATAHLANTASLLLPVSNLTNLLVYRGANISFTKFTLLMALPWLSAVATVYLVFRLFFARDLRTQPDPEHSAPPPRPPVFVLAVVALTLVGFAVAEWLDIAPAWAALAGASVLAVRSLRHRRTTVGEIAASVNIPFLVFVLALGIVVQAVMLNGMTARMSALVPHGSGLAALLGIAALAAVLANVVNNLPATLVLVPLVAASGPAAVLAVLIGVNIGPNLTYVGSLSNLLWRRVLRQYQVQAGAGEYTRLGLCTVPAALVVAVLALWASVQVFGV</sequence>
<feature type="transmembrane region" description="Helical" evidence="10">
    <location>
        <begin position="137"/>
        <end position="155"/>
    </location>
</feature>
<feature type="transmembrane region" description="Helical" evidence="10">
    <location>
        <begin position="239"/>
        <end position="256"/>
    </location>
</feature>
<keyword evidence="5" id="KW-1003">Cell membrane</keyword>
<feature type="transmembrane region" description="Helical" evidence="10">
    <location>
        <begin position="27"/>
        <end position="43"/>
    </location>
</feature>
<reference evidence="12 13" key="1">
    <citation type="submission" date="2015-10" db="EMBL/GenBank/DDBJ databases">
        <title>Mycobacterium gordonae draft genome assembly.</title>
        <authorList>
            <person name="Ustinova V."/>
            <person name="Smirnova T."/>
            <person name="Blagodatskikh K."/>
            <person name="Varlamov D."/>
            <person name="Larionova E."/>
            <person name="Chernousova L."/>
        </authorList>
    </citation>
    <scope>NUCLEOTIDE SEQUENCE [LARGE SCALE GENOMIC DNA]</scope>
    <source>
        <strain evidence="12 13">CTRI 14-8773</strain>
    </source>
</reference>
<dbReference type="RefSeq" id="WP_055577649.1">
    <property type="nucleotide sequence ID" value="NZ_LKTM01000101.1"/>
</dbReference>
<keyword evidence="7" id="KW-0059">Arsenical resistance</keyword>
<evidence type="ECO:0000256" key="3">
    <source>
        <dbReference type="ARBA" id="ARBA00009843"/>
    </source>
</evidence>
<comment type="similarity">
    <text evidence="2">Belongs to the ArsB family.</text>
</comment>
<feature type="transmembrane region" description="Helical" evidence="10">
    <location>
        <begin position="331"/>
        <end position="351"/>
    </location>
</feature>
<evidence type="ECO:0000256" key="7">
    <source>
        <dbReference type="ARBA" id="ARBA00022849"/>
    </source>
</evidence>
<dbReference type="PRINTS" id="PR00758">
    <property type="entry name" value="ARSENICPUMP"/>
</dbReference>
<evidence type="ECO:0000256" key="1">
    <source>
        <dbReference type="ARBA" id="ARBA00004651"/>
    </source>
</evidence>
<organism evidence="12 13">
    <name type="scientific">Mycobacterium gordonae</name>
    <dbReference type="NCBI Taxonomy" id="1778"/>
    <lineage>
        <taxon>Bacteria</taxon>
        <taxon>Bacillati</taxon>
        <taxon>Actinomycetota</taxon>
        <taxon>Actinomycetes</taxon>
        <taxon>Mycobacteriales</taxon>
        <taxon>Mycobacteriaceae</taxon>
        <taxon>Mycobacterium</taxon>
    </lineage>
</organism>
<feature type="transmembrane region" description="Helical" evidence="10">
    <location>
        <begin position="99"/>
        <end position="125"/>
    </location>
</feature>
<evidence type="ECO:0000256" key="10">
    <source>
        <dbReference type="SAM" id="Phobius"/>
    </source>
</evidence>
<feature type="transmembrane region" description="Helical" evidence="10">
    <location>
        <begin position="175"/>
        <end position="196"/>
    </location>
</feature>
<evidence type="ECO:0000313" key="12">
    <source>
        <dbReference type="EMBL" id="KQH79441.1"/>
    </source>
</evidence>
<evidence type="ECO:0000256" key="2">
    <source>
        <dbReference type="ARBA" id="ARBA00006433"/>
    </source>
</evidence>
<feature type="transmembrane region" description="Helical" evidence="10">
    <location>
        <begin position="385"/>
        <end position="408"/>
    </location>
</feature>
<evidence type="ECO:0000256" key="8">
    <source>
        <dbReference type="ARBA" id="ARBA00022989"/>
    </source>
</evidence>
<evidence type="ECO:0000256" key="9">
    <source>
        <dbReference type="ARBA" id="ARBA00023136"/>
    </source>
</evidence>
<keyword evidence="4" id="KW-0813">Transport</keyword>
<dbReference type="EMBL" id="LKTM01000101">
    <property type="protein sequence ID" value="KQH79441.1"/>
    <property type="molecule type" value="Genomic_DNA"/>
</dbReference>
<dbReference type="STRING" id="1778.A9W97_03965"/>
<dbReference type="PANTHER" id="PTHR43302:SF5">
    <property type="entry name" value="TRANSPORTER ARSB-RELATED"/>
    <property type="match status" value="1"/>
</dbReference>
<comment type="similarity">
    <text evidence="3">Belongs to the CitM (TC 2.A.11) transporter family.</text>
</comment>
<evidence type="ECO:0000256" key="6">
    <source>
        <dbReference type="ARBA" id="ARBA00022692"/>
    </source>
</evidence>
<dbReference type="GO" id="GO:0046685">
    <property type="term" value="P:response to arsenic-containing substance"/>
    <property type="evidence" value="ECO:0007669"/>
    <property type="project" value="UniProtKB-KW"/>
</dbReference>
<keyword evidence="9 10" id="KW-0472">Membrane</keyword>
<protein>
    <submittedName>
        <fullName evidence="12">Arsenic transporter</fullName>
    </submittedName>
</protein>
<dbReference type="InterPro" id="IPR000802">
    <property type="entry name" value="Arsenical_pump_ArsB"/>
</dbReference>
<comment type="caution">
    <text evidence="12">The sequence shown here is derived from an EMBL/GenBank/DDBJ whole genome shotgun (WGS) entry which is preliminary data.</text>
</comment>
<name>A0A0Q2LU33_MYCGO</name>
<evidence type="ECO:0000256" key="5">
    <source>
        <dbReference type="ARBA" id="ARBA00022475"/>
    </source>
</evidence>
<gene>
    <name evidence="12" type="ORF">AO501_11625</name>
</gene>